<dbReference type="OrthoDB" id="886610at2"/>
<keyword evidence="2" id="KW-1185">Reference proteome</keyword>
<gene>
    <name evidence="1" type="ORF">SAMN04488069_11446</name>
</gene>
<sequence length="99" mass="10499">MKAFFPTGALPATAVRPAPVYLADLTARNLALLLVAPPAHLSADCWGLAATYPRGVCHFVSQLLVLRSRGTGIRLCQVHPVLQRCLHGLALGAVFDLNG</sequence>
<dbReference type="EMBL" id="FNOV01000014">
    <property type="protein sequence ID" value="SDY81240.1"/>
    <property type="molecule type" value="Genomic_DNA"/>
</dbReference>
<dbReference type="STRING" id="651662.SAMN04488069_11446"/>
<evidence type="ECO:0000313" key="2">
    <source>
        <dbReference type="Proteomes" id="UP000199249"/>
    </source>
</evidence>
<dbReference type="Proteomes" id="UP000199249">
    <property type="component" value="Unassembled WGS sequence"/>
</dbReference>
<protein>
    <submittedName>
        <fullName evidence="1">Uncharacterized protein</fullName>
    </submittedName>
</protein>
<dbReference type="AlphaFoldDB" id="A0A1H3MXP2"/>
<evidence type="ECO:0000313" key="1">
    <source>
        <dbReference type="EMBL" id="SDY81240.1"/>
    </source>
</evidence>
<dbReference type="RefSeq" id="WP_092743075.1">
    <property type="nucleotide sequence ID" value="NZ_FNOV01000014.1"/>
</dbReference>
<accession>A0A1H3MXP2</accession>
<reference evidence="2" key="1">
    <citation type="submission" date="2016-10" db="EMBL/GenBank/DDBJ databases">
        <authorList>
            <person name="Varghese N."/>
            <person name="Submissions S."/>
        </authorList>
    </citation>
    <scope>NUCLEOTIDE SEQUENCE [LARGE SCALE GENOMIC DNA]</scope>
    <source>
        <strain evidence="2">CGMCC 1.8975</strain>
    </source>
</reference>
<name>A0A1H3MXP2_9BACT</name>
<organism evidence="1 2">
    <name type="scientific">Hymenobacter psychrophilus</name>
    <dbReference type="NCBI Taxonomy" id="651662"/>
    <lineage>
        <taxon>Bacteria</taxon>
        <taxon>Pseudomonadati</taxon>
        <taxon>Bacteroidota</taxon>
        <taxon>Cytophagia</taxon>
        <taxon>Cytophagales</taxon>
        <taxon>Hymenobacteraceae</taxon>
        <taxon>Hymenobacter</taxon>
    </lineage>
</organism>
<proteinExistence type="predicted"/>